<dbReference type="STRING" id="13333.W1PFQ1"/>
<dbReference type="GO" id="GO:0046983">
    <property type="term" value="F:protein dimerization activity"/>
    <property type="evidence" value="ECO:0007669"/>
    <property type="project" value="InterPro"/>
</dbReference>
<dbReference type="OMA" id="KHMLAFH"/>
<dbReference type="PANTHER" id="PTHR33124">
    <property type="entry name" value="TRANSCRIPTION FACTOR IBH1-LIKE 1"/>
    <property type="match status" value="1"/>
</dbReference>
<dbReference type="SUPFAM" id="SSF47459">
    <property type="entry name" value="HLH, helix-loop-helix DNA-binding domain"/>
    <property type="match status" value="1"/>
</dbReference>
<dbReference type="InterPro" id="IPR059002">
    <property type="entry name" value="IBH1_N"/>
</dbReference>
<dbReference type="Proteomes" id="UP000017836">
    <property type="component" value="Unassembled WGS sequence"/>
</dbReference>
<evidence type="ECO:0000256" key="3">
    <source>
        <dbReference type="ARBA" id="ARBA00023163"/>
    </source>
</evidence>
<evidence type="ECO:0000256" key="5">
    <source>
        <dbReference type="SAM" id="MobiDB-lite"/>
    </source>
</evidence>
<name>W1PFQ1_AMBTC</name>
<keyword evidence="8" id="KW-1185">Reference proteome</keyword>
<evidence type="ECO:0000313" key="8">
    <source>
        <dbReference type="Proteomes" id="UP000017836"/>
    </source>
</evidence>
<comment type="subcellular location">
    <subcellularLocation>
        <location evidence="1">Nucleus</location>
    </subcellularLocation>
</comment>
<proteinExistence type="predicted"/>
<sequence length="162" mass="18082">MYPSQENHGGSDQKPKPGKIIINNHDSLAPTFSNRFLKALATIQSKNTSKHRSGKMIKLASDISLASAVTPKKAWSRAILERFQLHLKHGRALKRVTVLNKKKKQEVCRGVESISRPDKLRGLVPGGERMDYCTLLEETADYIKCLETQVKAMADIVKSLCP</sequence>
<dbReference type="eggNOG" id="ENOG502S9NU">
    <property type="taxonomic scope" value="Eukaryota"/>
</dbReference>
<dbReference type="Pfam" id="PF26576">
    <property type="entry name" value="IBH1_N"/>
    <property type="match status" value="1"/>
</dbReference>
<feature type="region of interest" description="Disordered" evidence="5">
    <location>
        <begin position="1"/>
        <end position="21"/>
    </location>
</feature>
<organism evidence="7 8">
    <name type="scientific">Amborella trichopoda</name>
    <dbReference type="NCBI Taxonomy" id="13333"/>
    <lineage>
        <taxon>Eukaryota</taxon>
        <taxon>Viridiplantae</taxon>
        <taxon>Streptophyta</taxon>
        <taxon>Embryophyta</taxon>
        <taxon>Tracheophyta</taxon>
        <taxon>Spermatophyta</taxon>
        <taxon>Magnoliopsida</taxon>
        <taxon>Amborellales</taxon>
        <taxon>Amborellaceae</taxon>
        <taxon>Amborella</taxon>
    </lineage>
</organism>
<evidence type="ECO:0000259" key="6">
    <source>
        <dbReference type="Pfam" id="PF26576"/>
    </source>
</evidence>
<dbReference type="EMBL" id="KI393866">
    <property type="protein sequence ID" value="ERN06773.1"/>
    <property type="molecule type" value="Genomic_DNA"/>
</dbReference>
<reference evidence="8" key="1">
    <citation type="journal article" date="2013" name="Science">
        <title>The Amborella genome and the evolution of flowering plants.</title>
        <authorList>
            <consortium name="Amborella Genome Project"/>
        </authorList>
    </citation>
    <scope>NUCLEOTIDE SEQUENCE [LARGE SCALE GENOMIC DNA]</scope>
</reference>
<accession>W1PFQ1</accession>
<dbReference type="Gramene" id="ERN06773">
    <property type="protein sequence ID" value="ERN06773"/>
    <property type="gene ID" value="AMTR_s00005p00155460"/>
</dbReference>
<evidence type="ECO:0000256" key="2">
    <source>
        <dbReference type="ARBA" id="ARBA00023015"/>
    </source>
</evidence>
<keyword evidence="2" id="KW-0805">Transcription regulation</keyword>
<dbReference type="GO" id="GO:0000976">
    <property type="term" value="F:transcription cis-regulatory region binding"/>
    <property type="evidence" value="ECO:0007669"/>
    <property type="project" value="UniProtKB-ARBA"/>
</dbReference>
<dbReference type="InterPro" id="IPR044549">
    <property type="entry name" value="bHLH_AtIBH1-like"/>
</dbReference>
<dbReference type="InterPro" id="IPR036638">
    <property type="entry name" value="HLH_DNA-bd_sf"/>
</dbReference>
<dbReference type="InterPro" id="IPR044660">
    <property type="entry name" value="IBH1-like"/>
</dbReference>
<dbReference type="KEGG" id="atr:18434977"/>
<dbReference type="CDD" id="cd11444">
    <property type="entry name" value="bHLH_AtIBH1_like"/>
    <property type="match status" value="1"/>
</dbReference>
<dbReference type="GO" id="GO:0006355">
    <property type="term" value="P:regulation of DNA-templated transcription"/>
    <property type="evidence" value="ECO:0007669"/>
    <property type="project" value="InterPro"/>
</dbReference>
<dbReference type="GO" id="GO:0005634">
    <property type="term" value="C:nucleus"/>
    <property type="evidence" value="ECO:0007669"/>
    <property type="project" value="UniProtKB-SubCell"/>
</dbReference>
<keyword evidence="4" id="KW-0539">Nucleus</keyword>
<protein>
    <recommendedName>
        <fullName evidence="6">IBH1-like N-terminal domain-containing protein</fullName>
    </recommendedName>
</protein>
<dbReference type="OrthoDB" id="786845at2759"/>
<dbReference type="PANTHER" id="PTHR33124:SF40">
    <property type="entry name" value="TRANSCRIPTION FACTOR IBH1"/>
    <property type="match status" value="1"/>
</dbReference>
<feature type="domain" description="IBH1-like N-terminal" evidence="6">
    <location>
        <begin position="27"/>
        <end position="84"/>
    </location>
</feature>
<evidence type="ECO:0000313" key="7">
    <source>
        <dbReference type="EMBL" id="ERN06773.1"/>
    </source>
</evidence>
<evidence type="ECO:0000256" key="1">
    <source>
        <dbReference type="ARBA" id="ARBA00004123"/>
    </source>
</evidence>
<dbReference type="AlphaFoldDB" id="W1PFQ1"/>
<dbReference type="HOGENOM" id="CLU_101547_1_0_1"/>
<gene>
    <name evidence="7" type="ORF">AMTR_s00005p00155460</name>
</gene>
<keyword evidence="3" id="KW-0804">Transcription</keyword>
<evidence type="ECO:0000256" key="4">
    <source>
        <dbReference type="ARBA" id="ARBA00023242"/>
    </source>
</evidence>